<name>A0ABZ2UVV7_9CYAN</name>
<evidence type="ECO:0000256" key="3">
    <source>
        <dbReference type="ARBA" id="ARBA00022801"/>
    </source>
</evidence>
<evidence type="ECO:0000256" key="2">
    <source>
        <dbReference type="ARBA" id="ARBA00022670"/>
    </source>
</evidence>
<keyword evidence="6" id="KW-1185">Reference proteome</keyword>
<dbReference type="CDD" id="cd03145">
    <property type="entry name" value="GAT1_cyanophycinase"/>
    <property type="match status" value="1"/>
</dbReference>
<organism evidence="5 6">
    <name type="scientific">Okeanomitos corallinicola TIOX110</name>
    <dbReference type="NCBI Taxonomy" id="3133117"/>
    <lineage>
        <taxon>Bacteria</taxon>
        <taxon>Bacillati</taxon>
        <taxon>Cyanobacteriota</taxon>
        <taxon>Cyanophyceae</taxon>
        <taxon>Nostocales</taxon>
        <taxon>Aphanizomenonaceae</taxon>
        <taxon>Okeanomitos</taxon>
    </lineage>
</organism>
<protein>
    <submittedName>
        <fullName evidence="5">Cyanophycinase</fullName>
        <ecNumber evidence="5">3.4.15.6</ecNumber>
    </submittedName>
</protein>
<dbReference type="GO" id="GO:0008241">
    <property type="term" value="F:peptidyl-dipeptidase activity"/>
    <property type="evidence" value="ECO:0007669"/>
    <property type="project" value="UniProtKB-EC"/>
</dbReference>
<dbReference type="EC" id="3.4.15.6" evidence="5"/>
<sequence length="351" mass="39052">MSRRDFERDVDRDFEYIRECGKVGKTSAKPTPGVLLIGGAEGKKSGEDAATKWFLKRADKGNLIVLRTGGLGRQADWVCDSYRDLIGSAAELSIDSRDAADDPEVIEYLRQADAIFIAGGDQNAYEDYWEGTKVEDTLNYLINEKKIPIAGTSAGMAILGDYYYVPSHRGVISSEILDDPFHHNTKDIYRSDFIRVPYLKNVITDTHLDRVNHNHPEPRYGRIFGLLARVVSDSNRLSVFAIGLEEGAFVAIDEKGIAKVFGNGESKGQDAYFLQTNSGLPEKVERDLPVIWNHNGKAVKVYRIAGTPEGSGHFDLNNWSNAKGGSWEYWFTTGGSAGFKRNKINESENND</sequence>
<dbReference type="Gene3D" id="3.40.50.880">
    <property type="match status" value="1"/>
</dbReference>
<evidence type="ECO:0000313" key="5">
    <source>
        <dbReference type="EMBL" id="WZB89092.1"/>
    </source>
</evidence>
<dbReference type="Pfam" id="PF03575">
    <property type="entry name" value="Peptidase_S51"/>
    <property type="match status" value="1"/>
</dbReference>
<keyword evidence="2" id="KW-0645">Protease</keyword>
<dbReference type="EMBL" id="CP150886">
    <property type="protein sequence ID" value="WZB89092.1"/>
    <property type="molecule type" value="Genomic_DNA"/>
</dbReference>
<dbReference type="InterPro" id="IPR029062">
    <property type="entry name" value="Class_I_gatase-like"/>
</dbReference>
<keyword evidence="4" id="KW-0720">Serine protease</keyword>
<proteinExistence type="inferred from homology"/>
<dbReference type="PANTHER" id="PTHR36175">
    <property type="entry name" value="CYANOPHYCINASE"/>
    <property type="match status" value="1"/>
</dbReference>
<accession>A0ABZ2UVV7</accession>
<dbReference type="RefSeq" id="WP_353931995.1">
    <property type="nucleotide sequence ID" value="NZ_CP150886.1"/>
</dbReference>
<dbReference type="SUPFAM" id="SSF52317">
    <property type="entry name" value="Class I glutamine amidotransferase-like"/>
    <property type="match status" value="1"/>
</dbReference>
<dbReference type="InterPro" id="IPR005320">
    <property type="entry name" value="Peptidase_S51"/>
</dbReference>
<dbReference type="Proteomes" id="UP001483337">
    <property type="component" value="Chromosome"/>
</dbReference>
<evidence type="ECO:0000256" key="4">
    <source>
        <dbReference type="ARBA" id="ARBA00022825"/>
    </source>
</evidence>
<reference evidence="5 6" key="1">
    <citation type="submission" date="2024-04" db="EMBL/GenBank/DDBJ databases">
        <title>Okeanomitos corallinicola gen. &amp; sp. nov. (Nostocales, Cyanobacteria), a new toxic marine heterocyst-forming cyanobacterium from a coral reef.</title>
        <authorList>
            <person name="Li H."/>
            <person name="Li R."/>
            <person name="Kang J."/>
            <person name="Hii K.S."/>
            <person name="Mohamed H.F."/>
            <person name="Xu X."/>
            <person name="Luo Z."/>
        </authorList>
    </citation>
    <scope>NUCLEOTIDE SEQUENCE [LARGE SCALE GENOMIC DNA]</scope>
    <source>
        <strain evidence="5 6">TIOX110</strain>
    </source>
</reference>
<dbReference type="PANTHER" id="PTHR36175:SF1">
    <property type="entry name" value="CYANOPHYCINASE"/>
    <property type="match status" value="1"/>
</dbReference>
<dbReference type="GO" id="GO:0004180">
    <property type="term" value="F:carboxypeptidase activity"/>
    <property type="evidence" value="ECO:0007669"/>
    <property type="project" value="UniProtKB-KW"/>
</dbReference>
<keyword evidence="5" id="KW-0121">Carboxypeptidase</keyword>
<gene>
    <name evidence="5" type="ORF">WJM97_05280</name>
</gene>
<keyword evidence="3 5" id="KW-0378">Hydrolase</keyword>
<evidence type="ECO:0000256" key="1">
    <source>
        <dbReference type="ARBA" id="ARBA00006534"/>
    </source>
</evidence>
<evidence type="ECO:0000313" key="6">
    <source>
        <dbReference type="Proteomes" id="UP001483337"/>
    </source>
</evidence>
<comment type="similarity">
    <text evidence="1">Belongs to the peptidase S51 family.</text>
</comment>